<dbReference type="Gene3D" id="1.10.760.10">
    <property type="entry name" value="Cytochrome c-like domain"/>
    <property type="match status" value="1"/>
</dbReference>
<dbReference type="Pfam" id="PF13442">
    <property type="entry name" value="Cytochrome_CBB3"/>
    <property type="match status" value="1"/>
</dbReference>
<name>A0A3N1Y7N3_9GAMM</name>
<sequence length="402" mass="42599">MRRGVRSGRGWLAAALLLALAAPAHALRLEALPHLHGIAWVPGEGLRVAAHDGLYAVAPDGRVRRVGAAGWDLMSLIEVPGRPGWLYAGGHPGEGENLGLAASTDGGRTWARRGAAEADFHALAVSAADPRRLAGVHAGTLWTSEDGGRSWRQVGRAPEEILSLAFSPDGRRLYAAAGGGLLVSRDGGRGWTPLTSGDEPGSLVAVRPDGTVYAFLLGKGLVRGRDPGTGWQVLVPDFGAHVPLALTADADGGLYLLTHLGRILVSTDGGASWRRWGLPAAAPAEAARRGQRLYEARCRACHGRDGLGEPLTVEKLAVRDYRFAPPLDDALHAWHHTDEDLVRTILDGVPGGRMPAWRGVLDEAQARDLVAYIKSLWGPRARACQGPRHMRCPPGAGEEEGS</sequence>
<dbReference type="SUPFAM" id="SSF46626">
    <property type="entry name" value="Cytochrome c"/>
    <property type="match status" value="1"/>
</dbReference>
<keyword evidence="3 4" id="KW-0408">Iron</keyword>
<dbReference type="AlphaFoldDB" id="A0A3N1Y7N3"/>
<dbReference type="InterPro" id="IPR015943">
    <property type="entry name" value="WD40/YVTN_repeat-like_dom_sf"/>
</dbReference>
<evidence type="ECO:0000256" key="2">
    <source>
        <dbReference type="ARBA" id="ARBA00022723"/>
    </source>
</evidence>
<dbReference type="PROSITE" id="PS51007">
    <property type="entry name" value="CYTC"/>
    <property type="match status" value="1"/>
</dbReference>
<dbReference type="GO" id="GO:0009055">
    <property type="term" value="F:electron transfer activity"/>
    <property type="evidence" value="ECO:0007669"/>
    <property type="project" value="InterPro"/>
</dbReference>
<feature type="chain" id="PRO_5017998935" evidence="5">
    <location>
        <begin position="27"/>
        <end position="402"/>
    </location>
</feature>
<comment type="caution">
    <text evidence="7">The sequence shown here is derived from an EMBL/GenBank/DDBJ whole genome shotgun (WGS) entry which is preliminary data.</text>
</comment>
<dbReference type="GO" id="GO:0046872">
    <property type="term" value="F:metal ion binding"/>
    <property type="evidence" value="ECO:0007669"/>
    <property type="project" value="UniProtKB-KW"/>
</dbReference>
<dbReference type="GO" id="GO:0020037">
    <property type="term" value="F:heme binding"/>
    <property type="evidence" value="ECO:0007669"/>
    <property type="project" value="InterPro"/>
</dbReference>
<proteinExistence type="predicted"/>
<dbReference type="SUPFAM" id="SSF110296">
    <property type="entry name" value="Oligoxyloglucan reducing end-specific cellobiohydrolase"/>
    <property type="match status" value="1"/>
</dbReference>
<dbReference type="RefSeq" id="WP_148051424.1">
    <property type="nucleotide sequence ID" value="NZ_RJVI01000001.1"/>
</dbReference>
<organism evidence="7 8">
    <name type="scientific">Inmirania thermothiophila</name>
    <dbReference type="NCBI Taxonomy" id="1750597"/>
    <lineage>
        <taxon>Bacteria</taxon>
        <taxon>Pseudomonadati</taxon>
        <taxon>Pseudomonadota</taxon>
        <taxon>Gammaproteobacteria</taxon>
        <taxon>Chromatiales</taxon>
        <taxon>Ectothiorhodospiraceae</taxon>
        <taxon>Inmirania</taxon>
    </lineage>
</organism>
<dbReference type="InterPro" id="IPR036909">
    <property type="entry name" value="Cyt_c-like_dom_sf"/>
</dbReference>
<evidence type="ECO:0000256" key="1">
    <source>
        <dbReference type="ARBA" id="ARBA00022617"/>
    </source>
</evidence>
<dbReference type="InterPro" id="IPR009056">
    <property type="entry name" value="Cyt_c-like_dom"/>
</dbReference>
<keyword evidence="5" id="KW-0732">Signal</keyword>
<evidence type="ECO:0000256" key="4">
    <source>
        <dbReference type="PROSITE-ProRule" id="PRU00433"/>
    </source>
</evidence>
<dbReference type="EMBL" id="RJVI01000001">
    <property type="protein sequence ID" value="ROR34785.1"/>
    <property type="molecule type" value="Genomic_DNA"/>
</dbReference>
<evidence type="ECO:0000313" key="8">
    <source>
        <dbReference type="Proteomes" id="UP000276634"/>
    </source>
</evidence>
<keyword evidence="1 4" id="KW-0349">Heme</keyword>
<evidence type="ECO:0000313" key="7">
    <source>
        <dbReference type="EMBL" id="ROR34785.1"/>
    </source>
</evidence>
<reference evidence="7 8" key="1">
    <citation type="submission" date="2018-11" db="EMBL/GenBank/DDBJ databases">
        <title>Genomic Encyclopedia of Type Strains, Phase IV (KMG-IV): sequencing the most valuable type-strain genomes for metagenomic binning, comparative biology and taxonomic classification.</title>
        <authorList>
            <person name="Goeker M."/>
        </authorList>
    </citation>
    <scope>NUCLEOTIDE SEQUENCE [LARGE SCALE GENOMIC DNA]</scope>
    <source>
        <strain evidence="7 8">DSM 100275</strain>
    </source>
</reference>
<dbReference type="CDD" id="cd15482">
    <property type="entry name" value="Sialidase_non-viral"/>
    <property type="match status" value="1"/>
</dbReference>
<dbReference type="OrthoDB" id="5664384at2"/>
<feature type="domain" description="Cytochrome c" evidence="6">
    <location>
        <begin position="285"/>
        <end position="377"/>
    </location>
</feature>
<evidence type="ECO:0000259" key="6">
    <source>
        <dbReference type="PROSITE" id="PS51007"/>
    </source>
</evidence>
<keyword evidence="8" id="KW-1185">Reference proteome</keyword>
<gene>
    <name evidence="7" type="ORF">EDC57_0689</name>
</gene>
<evidence type="ECO:0000256" key="5">
    <source>
        <dbReference type="SAM" id="SignalP"/>
    </source>
</evidence>
<feature type="signal peptide" evidence="5">
    <location>
        <begin position="1"/>
        <end position="26"/>
    </location>
</feature>
<protein>
    <submittedName>
        <fullName evidence="7">Photosystem II stability/assembly factor-like uncharacterized protein</fullName>
    </submittedName>
</protein>
<dbReference type="Gene3D" id="2.130.10.10">
    <property type="entry name" value="YVTN repeat-like/Quinoprotein amine dehydrogenase"/>
    <property type="match status" value="1"/>
</dbReference>
<keyword evidence="2 4" id="KW-0479">Metal-binding</keyword>
<accession>A0A3N1Y7N3</accession>
<dbReference type="Proteomes" id="UP000276634">
    <property type="component" value="Unassembled WGS sequence"/>
</dbReference>
<evidence type="ECO:0000256" key="3">
    <source>
        <dbReference type="ARBA" id="ARBA00023004"/>
    </source>
</evidence>